<evidence type="ECO:0000259" key="10">
    <source>
        <dbReference type="Pfam" id="PF13359"/>
    </source>
</evidence>
<protein>
    <submittedName>
        <fullName evidence="13">Retrovirus-related Pol polyprotein from transposon 17.6</fullName>
    </submittedName>
</protein>
<name>A0A445I650_GLYSO</name>
<dbReference type="Pfam" id="PF17919">
    <property type="entry name" value="RT_RNaseH_2"/>
    <property type="match status" value="1"/>
</dbReference>
<dbReference type="InterPro" id="IPR043502">
    <property type="entry name" value="DNA/RNA_pol_sf"/>
</dbReference>
<comment type="similarity">
    <text evidence="3">Belongs to the HARBI1 family.</text>
</comment>
<evidence type="ECO:0000256" key="6">
    <source>
        <dbReference type="ARBA" id="ARBA00022801"/>
    </source>
</evidence>
<dbReference type="Gene3D" id="3.10.10.10">
    <property type="entry name" value="HIV Type 1 Reverse Transcriptase, subunit A, domain 1"/>
    <property type="match status" value="1"/>
</dbReference>
<dbReference type="InterPro" id="IPR000477">
    <property type="entry name" value="RT_dom"/>
</dbReference>
<dbReference type="AlphaFoldDB" id="A0A445I650"/>
<evidence type="ECO:0000256" key="7">
    <source>
        <dbReference type="ARBA" id="ARBA00023242"/>
    </source>
</evidence>
<evidence type="ECO:0000256" key="4">
    <source>
        <dbReference type="ARBA" id="ARBA00022722"/>
    </source>
</evidence>
<dbReference type="InterPro" id="IPR027806">
    <property type="entry name" value="HARBI1_dom"/>
</dbReference>
<dbReference type="InterPro" id="IPR045249">
    <property type="entry name" value="HARBI1-like"/>
</dbReference>
<dbReference type="SUPFAM" id="SSF56672">
    <property type="entry name" value="DNA/RNA polymerases"/>
    <property type="match status" value="1"/>
</dbReference>
<organism evidence="13 14">
    <name type="scientific">Glycine soja</name>
    <name type="common">Wild soybean</name>
    <dbReference type="NCBI Taxonomy" id="3848"/>
    <lineage>
        <taxon>Eukaryota</taxon>
        <taxon>Viridiplantae</taxon>
        <taxon>Streptophyta</taxon>
        <taxon>Embryophyta</taxon>
        <taxon>Tracheophyta</taxon>
        <taxon>Spermatophyta</taxon>
        <taxon>Magnoliopsida</taxon>
        <taxon>eudicotyledons</taxon>
        <taxon>Gunneridae</taxon>
        <taxon>Pentapetalae</taxon>
        <taxon>rosids</taxon>
        <taxon>fabids</taxon>
        <taxon>Fabales</taxon>
        <taxon>Fabaceae</taxon>
        <taxon>Papilionoideae</taxon>
        <taxon>50 kb inversion clade</taxon>
        <taxon>NPAAA clade</taxon>
        <taxon>indigoferoid/millettioid clade</taxon>
        <taxon>Phaseoleae</taxon>
        <taxon>Glycine</taxon>
        <taxon>Glycine subgen. Soja</taxon>
    </lineage>
</organism>
<evidence type="ECO:0000313" key="13">
    <source>
        <dbReference type="EMBL" id="RZB81513.1"/>
    </source>
</evidence>
<evidence type="ECO:0000256" key="5">
    <source>
        <dbReference type="ARBA" id="ARBA00022723"/>
    </source>
</evidence>
<comment type="cofactor">
    <cofactor evidence="1">
        <name>a divalent metal cation</name>
        <dbReference type="ChEBI" id="CHEBI:60240"/>
    </cofactor>
</comment>
<dbReference type="PANTHER" id="PTHR22930">
    <property type="match status" value="1"/>
</dbReference>
<dbReference type="PANTHER" id="PTHR22930:SF259">
    <property type="entry name" value="OS08G0106900 PROTEIN"/>
    <property type="match status" value="1"/>
</dbReference>
<feature type="domain" description="DDE Tnp4" evidence="10">
    <location>
        <begin position="160"/>
        <end position="321"/>
    </location>
</feature>
<dbReference type="GO" id="GO:0004518">
    <property type="term" value="F:nuclease activity"/>
    <property type="evidence" value="ECO:0007669"/>
    <property type="project" value="UniProtKB-KW"/>
</dbReference>
<reference evidence="13 14" key="1">
    <citation type="submission" date="2018-09" db="EMBL/GenBank/DDBJ databases">
        <title>A high-quality reference genome of wild soybean provides a powerful tool to mine soybean genomes.</title>
        <authorList>
            <person name="Xie M."/>
            <person name="Chung C.Y.L."/>
            <person name="Li M.-W."/>
            <person name="Wong F.-L."/>
            <person name="Chan T.-F."/>
            <person name="Lam H.-M."/>
        </authorList>
    </citation>
    <scope>NUCLEOTIDE SEQUENCE [LARGE SCALE GENOMIC DNA]</scope>
    <source>
        <strain evidence="14">cv. W05</strain>
        <tissue evidence="13">Hypocotyl of etiolated seedlings</tissue>
    </source>
</reference>
<dbReference type="GO" id="GO:0046872">
    <property type="term" value="F:metal ion binding"/>
    <property type="evidence" value="ECO:0007669"/>
    <property type="project" value="UniProtKB-KW"/>
</dbReference>
<dbReference type="FunFam" id="3.10.20.370:FF:000001">
    <property type="entry name" value="Retrovirus-related Pol polyprotein from transposon 17.6-like protein"/>
    <property type="match status" value="1"/>
</dbReference>
<feature type="region of interest" description="Disordered" evidence="8">
    <location>
        <begin position="332"/>
        <end position="352"/>
    </location>
</feature>
<dbReference type="InterPro" id="IPR043128">
    <property type="entry name" value="Rev_trsase/Diguanyl_cyclase"/>
</dbReference>
<evidence type="ECO:0000259" key="9">
    <source>
        <dbReference type="Pfam" id="PF00078"/>
    </source>
</evidence>
<keyword evidence="14" id="KW-1185">Reference proteome</keyword>
<evidence type="ECO:0000259" key="11">
    <source>
        <dbReference type="Pfam" id="PF17919"/>
    </source>
</evidence>
<keyword evidence="6" id="KW-0378">Hydrolase</keyword>
<evidence type="ECO:0000256" key="8">
    <source>
        <dbReference type="SAM" id="MobiDB-lite"/>
    </source>
</evidence>
<keyword evidence="4" id="KW-0540">Nuclease</keyword>
<dbReference type="GO" id="GO:0005634">
    <property type="term" value="C:nucleus"/>
    <property type="evidence" value="ECO:0007669"/>
    <property type="project" value="UniProtKB-SubCell"/>
</dbReference>
<accession>A0A445I650</accession>
<dbReference type="Pfam" id="PF13359">
    <property type="entry name" value="DDE_Tnp_4"/>
    <property type="match status" value="1"/>
</dbReference>
<dbReference type="InterPro" id="IPR058353">
    <property type="entry name" value="DUF8040"/>
</dbReference>
<keyword evidence="5" id="KW-0479">Metal-binding</keyword>
<dbReference type="GO" id="GO:0016787">
    <property type="term" value="F:hydrolase activity"/>
    <property type="evidence" value="ECO:0007669"/>
    <property type="project" value="UniProtKB-KW"/>
</dbReference>
<dbReference type="CDD" id="cd09274">
    <property type="entry name" value="RNase_HI_RT_Ty3"/>
    <property type="match status" value="1"/>
</dbReference>
<dbReference type="EMBL" id="QZWG01000011">
    <property type="protein sequence ID" value="RZB81513.1"/>
    <property type="molecule type" value="Genomic_DNA"/>
</dbReference>
<dbReference type="Proteomes" id="UP000289340">
    <property type="component" value="Chromosome 11"/>
</dbReference>
<dbReference type="Gene3D" id="3.30.70.270">
    <property type="match status" value="1"/>
</dbReference>
<comment type="caution">
    <text evidence="13">The sequence shown here is derived from an EMBL/GenBank/DDBJ whole genome shotgun (WGS) entry which is preliminary data.</text>
</comment>
<dbReference type="Pfam" id="PF26138">
    <property type="entry name" value="DUF8040"/>
    <property type="match status" value="1"/>
</dbReference>
<feature type="domain" description="Reverse transcriptase/retrotransposon-derived protein RNase H-like" evidence="11">
    <location>
        <begin position="542"/>
        <end position="636"/>
    </location>
</feature>
<feature type="domain" description="DUF8040" evidence="12">
    <location>
        <begin position="34"/>
        <end position="124"/>
    </location>
</feature>
<feature type="domain" description="Reverse transcriptase" evidence="9">
    <location>
        <begin position="473"/>
        <end position="538"/>
    </location>
</feature>
<dbReference type="InterPro" id="IPR041577">
    <property type="entry name" value="RT_RNaseH_2"/>
</dbReference>
<evidence type="ECO:0000256" key="1">
    <source>
        <dbReference type="ARBA" id="ARBA00001968"/>
    </source>
</evidence>
<keyword evidence="7" id="KW-0539">Nucleus</keyword>
<evidence type="ECO:0000313" key="14">
    <source>
        <dbReference type="Proteomes" id="UP000289340"/>
    </source>
</evidence>
<dbReference type="Gene3D" id="3.10.20.370">
    <property type="match status" value="1"/>
</dbReference>
<dbReference type="Pfam" id="PF00078">
    <property type="entry name" value="RVT_1"/>
    <property type="match status" value="1"/>
</dbReference>
<dbReference type="CDD" id="cd01647">
    <property type="entry name" value="RT_LTR"/>
    <property type="match status" value="1"/>
</dbReference>
<gene>
    <name evidence="13" type="ORF">D0Y65_030989</name>
</gene>
<evidence type="ECO:0000259" key="12">
    <source>
        <dbReference type="Pfam" id="PF26138"/>
    </source>
</evidence>
<evidence type="ECO:0000256" key="3">
    <source>
        <dbReference type="ARBA" id="ARBA00006958"/>
    </source>
</evidence>
<sequence length="780" mass="89077">MAIYALIDILNQFLNMMRGEHIERSLTRRQITSRGYDYIHKALNDDPAIFRQVYRMYPDVFRKLCTIIREKTPLEDTRFICVEEMLASFLQIVGQNTRYCVIRNTFGRSQFATSENFHKILKALNSLAPDLMVRPGSTVPAKIRESTRFYPYFKDCIGAIDGTHIPASIKGRDVSSYRDRHGNISQNVLAACNFDLEFMYVLSGWEGSAHDSKVLSDALARKNGLKVPQGKYYLVDCGFPNRRKFLAPYRGVRYHLQDFAGHGNDPENEKELFNLRHASLRNVIERIFGIFKPRFTIFKSAPPFLFKTQAELVLACAALHNFLRKECRSDEFPVEPTDESSSSSSVLPNYEDNDHEPIVQTQEQEREDANIWRTNIGSDMWRNANNLGEHERIAQRCVWNKSHVSEGDSDSGITRSVADEEGATSTNQGLTVACKRNSSGNSPLTSGSSLVTSSFFNRERCDHHWGDCELAFQGHAYYCFLDGYSGYNQIAVDPKDQEKIAFTCPFGVFAYRRMPFGLCNAPATFQRCMLAIFADMVEKSIECSTAFQTLKSKLTIAPVMIAPDWSKEFELMCNASDYAVGAVLGQRQDKTFHSIYYASKVLNEAQMNYATTEKEMLAIVYALEKFRPCLVGSRVVLLIQEFDIVIKDKKGSENVVTDHLSRLKNEEVTKEEPEVRGEFPDEFLLQATVRPWFVDVANYKATGIIPEELNRSQRKKFLHDVRFYVWDDPHLFKLGANNLLRRCVMMEEAQSILWHCRSSPYGGHHSGDRMATKVLQAGFF</sequence>
<evidence type="ECO:0000256" key="2">
    <source>
        <dbReference type="ARBA" id="ARBA00004123"/>
    </source>
</evidence>
<proteinExistence type="inferred from homology"/>
<comment type="subcellular location">
    <subcellularLocation>
        <location evidence="2">Nucleus</location>
    </subcellularLocation>
</comment>